<evidence type="ECO:0000313" key="3">
    <source>
        <dbReference type="Proteomes" id="UP000006512"/>
    </source>
</evidence>
<feature type="domain" description="Glycosyltransferase 2-like" evidence="1">
    <location>
        <begin position="5"/>
        <end position="165"/>
    </location>
</feature>
<protein>
    <submittedName>
        <fullName evidence="2">Glycosyl transferase family 2 family protein</fullName>
    </submittedName>
</protein>
<dbReference type="Gene3D" id="3.90.550.10">
    <property type="entry name" value="Spore Coat Polysaccharide Biosynthesis Protein SpsA, Chain A"/>
    <property type="match status" value="1"/>
</dbReference>
<name>F4QGN1_9CAUL</name>
<dbReference type="GO" id="GO:0016740">
    <property type="term" value="F:transferase activity"/>
    <property type="evidence" value="ECO:0007669"/>
    <property type="project" value="UniProtKB-KW"/>
</dbReference>
<dbReference type="InterPro" id="IPR050834">
    <property type="entry name" value="Glycosyltransf_2"/>
</dbReference>
<evidence type="ECO:0000259" key="1">
    <source>
        <dbReference type="Pfam" id="PF00535"/>
    </source>
</evidence>
<sequence>MKTVSAIIPTFRRPEGLDRAMASIKAQTGLSGTALDLIVCDNSPEASARAQVEAFALTTAFPVRYVHEPKTGVANARNAAVAATQADFIAFLDDDEEAPADWLWRMLANQAVFKADVVFGPVTARIPDDVAQYRPYFEAFFSRRGSDQSQVLDTYYGCGNSLIRRARMPDTEPFSTAMNELGGEDDKLFASLKAGGAAIAWAADAPVWEDVPPQRATLTYTLRRGFAYGQGPAYWAGMEKRWVACIGWMIQGAGQAVVFAGMGAVARLVGSPHAAHLFDKAARGLGKVLWFPPFKLKFYGQALLKKDSQRPSAQGHIA</sequence>
<keyword evidence="2" id="KW-0808">Transferase</keyword>
<organism evidence="2 3">
    <name type="scientific">Asticcacaulis biprosthecium C19</name>
    <dbReference type="NCBI Taxonomy" id="715226"/>
    <lineage>
        <taxon>Bacteria</taxon>
        <taxon>Pseudomonadati</taxon>
        <taxon>Pseudomonadota</taxon>
        <taxon>Alphaproteobacteria</taxon>
        <taxon>Caulobacterales</taxon>
        <taxon>Caulobacteraceae</taxon>
        <taxon>Asticcacaulis</taxon>
    </lineage>
</organism>
<dbReference type="eggNOG" id="COG1215">
    <property type="taxonomic scope" value="Bacteria"/>
</dbReference>
<keyword evidence="3" id="KW-1185">Reference proteome</keyword>
<dbReference type="CDD" id="cd00761">
    <property type="entry name" value="Glyco_tranf_GTA_type"/>
    <property type="match status" value="1"/>
</dbReference>
<dbReference type="PANTHER" id="PTHR43685">
    <property type="entry name" value="GLYCOSYLTRANSFERASE"/>
    <property type="match status" value="1"/>
</dbReference>
<dbReference type="InterPro" id="IPR001173">
    <property type="entry name" value="Glyco_trans_2-like"/>
</dbReference>
<proteinExistence type="predicted"/>
<dbReference type="AlphaFoldDB" id="F4QGN1"/>
<dbReference type="PANTHER" id="PTHR43685:SF2">
    <property type="entry name" value="GLYCOSYLTRANSFERASE 2-LIKE DOMAIN-CONTAINING PROTEIN"/>
    <property type="match status" value="1"/>
</dbReference>
<reference evidence="3" key="1">
    <citation type="submission" date="2011-03" db="EMBL/GenBank/DDBJ databases">
        <title>Draft genome sequence of Brevundimonas diminuta.</title>
        <authorList>
            <person name="Brown P.J.B."/>
            <person name="Buechlein A."/>
            <person name="Hemmerich C."/>
            <person name="Brun Y.V."/>
        </authorList>
    </citation>
    <scope>NUCLEOTIDE SEQUENCE [LARGE SCALE GENOMIC DNA]</scope>
    <source>
        <strain evidence="3">C19</strain>
    </source>
</reference>
<dbReference type="EMBL" id="GL883077">
    <property type="protein sequence ID" value="EGF92483.1"/>
    <property type="molecule type" value="Genomic_DNA"/>
</dbReference>
<gene>
    <name evidence="2" type="ORF">ABI_09200</name>
</gene>
<dbReference type="Proteomes" id="UP000006512">
    <property type="component" value="Unassembled WGS sequence"/>
</dbReference>
<dbReference type="STRING" id="715226.ABI_09200"/>
<accession>F4QGN1</accession>
<evidence type="ECO:0000313" key="2">
    <source>
        <dbReference type="EMBL" id="EGF92483.1"/>
    </source>
</evidence>
<dbReference type="HOGENOM" id="CLU_025996_3_0_5"/>
<dbReference type="InterPro" id="IPR029044">
    <property type="entry name" value="Nucleotide-diphossugar_trans"/>
</dbReference>
<dbReference type="Pfam" id="PF00535">
    <property type="entry name" value="Glycos_transf_2"/>
    <property type="match status" value="1"/>
</dbReference>
<dbReference type="SUPFAM" id="SSF53448">
    <property type="entry name" value="Nucleotide-diphospho-sugar transferases"/>
    <property type="match status" value="1"/>
</dbReference>